<gene>
    <name evidence="1" type="ORF">M8C21_007341</name>
</gene>
<proteinExistence type="predicted"/>
<dbReference type="PANTHER" id="PTHR31900">
    <property type="entry name" value="F-BOX/RNI SUPERFAMILY PROTEIN-RELATED"/>
    <property type="match status" value="1"/>
</dbReference>
<feature type="non-terminal residue" evidence="1">
    <location>
        <position position="378"/>
    </location>
</feature>
<name>A0AAD5CC56_AMBAR</name>
<organism evidence="1 2">
    <name type="scientific">Ambrosia artemisiifolia</name>
    <name type="common">Common ragweed</name>
    <dbReference type="NCBI Taxonomy" id="4212"/>
    <lineage>
        <taxon>Eukaryota</taxon>
        <taxon>Viridiplantae</taxon>
        <taxon>Streptophyta</taxon>
        <taxon>Embryophyta</taxon>
        <taxon>Tracheophyta</taxon>
        <taxon>Spermatophyta</taxon>
        <taxon>Magnoliopsida</taxon>
        <taxon>eudicotyledons</taxon>
        <taxon>Gunneridae</taxon>
        <taxon>Pentapetalae</taxon>
        <taxon>asterids</taxon>
        <taxon>campanulids</taxon>
        <taxon>Asterales</taxon>
        <taxon>Asteraceae</taxon>
        <taxon>Asteroideae</taxon>
        <taxon>Heliantheae alliance</taxon>
        <taxon>Heliantheae</taxon>
        <taxon>Ambrosia</taxon>
    </lineage>
</organism>
<dbReference type="PANTHER" id="PTHR31900:SF34">
    <property type="entry name" value="EMB|CAB62440.1-RELATED"/>
    <property type="match status" value="1"/>
</dbReference>
<dbReference type="Proteomes" id="UP001206925">
    <property type="component" value="Unassembled WGS sequence"/>
</dbReference>
<evidence type="ECO:0000313" key="2">
    <source>
        <dbReference type="Proteomes" id="UP001206925"/>
    </source>
</evidence>
<sequence length="378" mass="42498">MANRALNRECRDIYKGFERQFKQVLCHLDGDILGLHYVVSISHQSLKHLALYGWIRDYVNVTPPTWELQALTTLNLHRNLTLRECRLVGLNGFNICHPGLSSLTLEDRCYGVTVDTPQLKNLAIKCCSGIHLISAPKLSSLKYEDYSGPLDLPADLRLLEKVDICISCGSSQGEATARKIVCMLQQLRSVQFLTLNSELIKLLSSSVEIIAHQPSPFANLKSLKIYPAYTPDELMQPRLSKKKLMQLKVTMSTEVRNYLLNSSPDATFTMVSHEEIRAVKNVTSARNLMTELQDKLKKFTETNMTNIEQDKAPMATVHQQIEDLKGIVSMLTSITTLLEKVPASHQQYKLLAALSGALAEVQPILKKYEGLDLDQCDK</sequence>
<protein>
    <submittedName>
        <fullName evidence="1">Uncharacterized protein</fullName>
    </submittedName>
</protein>
<dbReference type="AlphaFoldDB" id="A0AAD5CC56"/>
<reference evidence="1" key="1">
    <citation type="submission" date="2022-06" db="EMBL/GenBank/DDBJ databases">
        <title>Uncovering the hologenomic basis of an extraordinary plant invasion.</title>
        <authorList>
            <person name="Bieker V.C."/>
            <person name="Martin M.D."/>
            <person name="Gilbert T."/>
            <person name="Hodgins K."/>
            <person name="Battlay P."/>
            <person name="Petersen B."/>
            <person name="Wilson J."/>
        </authorList>
    </citation>
    <scope>NUCLEOTIDE SEQUENCE</scope>
    <source>
        <strain evidence="1">AA19_3_7</strain>
        <tissue evidence="1">Leaf</tissue>
    </source>
</reference>
<evidence type="ECO:0000313" key="1">
    <source>
        <dbReference type="EMBL" id="KAI7738952.1"/>
    </source>
</evidence>
<dbReference type="EMBL" id="JAMZMK010008692">
    <property type="protein sequence ID" value="KAI7738952.1"/>
    <property type="molecule type" value="Genomic_DNA"/>
</dbReference>
<keyword evidence="2" id="KW-1185">Reference proteome</keyword>
<accession>A0AAD5CC56</accession>
<comment type="caution">
    <text evidence="1">The sequence shown here is derived from an EMBL/GenBank/DDBJ whole genome shotgun (WGS) entry which is preliminary data.</text>
</comment>
<dbReference type="InterPro" id="IPR050232">
    <property type="entry name" value="FBL13/AtMIF1-like"/>
</dbReference>